<reference evidence="3" key="1">
    <citation type="submission" date="2021-05" db="EMBL/GenBank/DDBJ databases">
        <title>The genome of the haptophyte Pavlova lutheri (Diacronema luteri, Pavlovales) - a model for lipid biosynthesis in eukaryotic algae.</title>
        <authorList>
            <person name="Hulatt C.J."/>
            <person name="Posewitz M.C."/>
        </authorList>
    </citation>
    <scope>NUCLEOTIDE SEQUENCE</scope>
    <source>
        <strain evidence="3">NIVA-4/92</strain>
    </source>
</reference>
<gene>
    <name evidence="3" type="ORF">KFE25_005698</name>
</gene>
<feature type="compositionally biased region" description="Acidic residues" evidence="2">
    <location>
        <begin position="83"/>
        <end position="96"/>
    </location>
</feature>
<proteinExistence type="predicted"/>
<evidence type="ECO:0000256" key="2">
    <source>
        <dbReference type="SAM" id="MobiDB-lite"/>
    </source>
</evidence>
<dbReference type="EMBL" id="JAGTXO010000043">
    <property type="protein sequence ID" value="KAG8459187.1"/>
    <property type="molecule type" value="Genomic_DNA"/>
</dbReference>
<keyword evidence="1" id="KW-0175">Coiled coil</keyword>
<evidence type="ECO:0000313" key="4">
    <source>
        <dbReference type="Proteomes" id="UP000751190"/>
    </source>
</evidence>
<evidence type="ECO:0000313" key="3">
    <source>
        <dbReference type="EMBL" id="KAG8459187.1"/>
    </source>
</evidence>
<accession>A0A8J6C1V7</accession>
<protein>
    <submittedName>
        <fullName evidence="3">Uncharacterized protein</fullName>
    </submittedName>
</protein>
<keyword evidence="4" id="KW-1185">Reference proteome</keyword>
<dbReference type="SUPFAM" id="SSF46579">
    <property type="entry name" value="Prefoldin"/>
    <property type="match status" value="1"/>
</dbReference>
<comment type="caution">
    <text evidence="3">The sequence shown here is derived from an EMBL/GenBank/DDBJ whole genome shotgun (WGS) entry which is preliminary data.</text>
</comment>
<dbReference type="Proteomes" id="UP000751190">
    <property type="component" value="Unassembled WGS sequence"/>
</dbReference>
<name>A0A8J6C1V7_DIALT</name>
<sequence>MLRHEQRELARRRQELAVAQAELQSVRENRRTYLKAGQIFFRSSPHATQQAVAGHLSAIDARQKAVSAEADRAALVRELERQDLDDESSGGEEEAEEKAARRPARR</sequence>
<organism evidence="3 4">
    <name type="scientific">Diacronema lutheri</name>
    <name type="common">Unicellular marine alga</name>
    <name type="synonym">Monochrysis lutheri</name>
    <dbReference type="NCBI Taxonomy" id="2081491"/>
    <lineage>
        <taxon>Eukaryota</taxon>
        <taxon>Haptista</taxon>
        <taxon>Haptophyta</taxon>
        <taxon>Pavlovophyceae</taxon>
        <taxon>Pavlovales</taxon>
        <taxon>Pavlovaceae</taxon>
        <taxon>Diacronema</taxon>
    </lineage>
</organism>
<feature type="coiled-coil region" evidence="1">
    <location>
        <begin position="2"/>
        <end position="29"/>
    </location>
</feature>
<dbReference type="AlphaFoldDB" id="A0A8J6C1V7"/>
<evidence type="ECO:0000256" key="1">
    <source>
        <dbReference type="SAM" id="Coils"/>
    </source>
</evidence>
<feature type="region of interest" description="Disordered" evidence="2">
    <location>
        <begin position="80"/>
        <end position="106"/>
    </location>
</feature>